<dbReference type="InterPro" id="IPR013785">
    <property type="entry name" value="Aldolase_TIM"/>
</dbReference>
<protein>
    <submittedName>
        <fullName evidence="2">Phosphoenolpyruvate hydrolase family protein</fullName>
    </submittedName>
</protein>
<dbReference type="Pfam" id="PF09370">
    <property type="entry name" value="PEP_hydrolase"/>
    <property type="match status" value="1"/>
</dbReference>
<dbReference type="PIRSF" id="PIRSF034452">
    <property type="entry name" value="TIM-br_sig_trnsd"/>
    <property type="match status" value="1"/>
</dbReference>
<organism evidence="2 3">
    <name type="scientific">Phytohabitans maris</name>
    <dbReference type="NCBI Taxonomy" id="3071409"/>
    <lineage>
        <taxon>Bacteria</taxon>
        <taxon>Bacillati</taxon>
        <taxon>Actinomycetota</taxon>
        <taxon>Actinomycetes</taxon>
        <taxon>Micromonosporales</taxon>
        <taxon>Micromonosporaceae</taxon>
    </lineage>
</organism>
<dbReference type="SUPFAM" id="SSF51621">
    <property type="entry name" value="Phosphoenolpyruvate/pyruvate domain"/>
    <property type="match status" value="1"/>
</dbReference>
<keyword evidence="2" id="KW-0378">Hydrolase</keyword>
<dbReference type="InterPro" id="IPR015813">
    <property type="entry name" value="Pyrv/PenolPyrv_kinase-like_dom"/>
</dbReference>
<dbReference type="InterPro" id="IPR009215">
    <property type="entry name" value="TIM-br_IGPS-like"/>
</dbReference>
<dbReference type="PANTHER" id="PTHR31862:SF1">
    <property type="entry name" value="UPF0261 DOMAIN PROTEIN (AFU_ORTHOLOGUE AFUA_1G10120)"/>
    <property type="match status" value="1"/>
</dbReference>
<proteinExistence type="predicted"/>
<sequence length="289" mass="30731">MEQLRPFTRSQIIDRLRATIAAGEPVVAAGCSSGLIARSAVAGGADLVVVYNTGRTRLMGLRTTHLLNHANPTTVAMFPEIQNVVDTVPIIGGAEPQDPAFMRLSRLVDLFQSTGFDGIINFPTVGPYSAPDRELVRLGHRRDEEMVEHARAGDYFTMCYAYTAEQARGQASAGADVIVPHAGWTTGGQSGAGQAASSLAACCELVQTILESARRENPDVIVLAHGGSISSPADTRVLYEQTDAQGFVGASSVERVPIENAILASVSSLRNMTVKSRTFSPDVMTEVKA</sequence>
<dbReference type="Proteomes" id="UP001230908">
    <property type="component" value="Unassembled WGS sequence"/>
</dbReference>
<evidence type="ECO:0000259" key="1">
    <source>
        <dbReference type="Pfam" id="PF09370"/>
    </source>
</evidence>
<evidence type="ECO:0000313" key="2">
    <source>
        <dbReference type="EMBL" id="MDQ7904636.1"/>
    </source>
</evidence>
<dbReference type="RefSeq" id="WP_308711907.1">
    <property type="nucleotide sequence ID" value="NZ_JAVHUY010000007.1"/>
</dbReference>
<dbReference type="Gene3D" id="3.20.20.70">
    <property type="entry name" value="Aldolase class I"/>
    <property type="match status" value="1"/>
</dbReference>
<accession>A0ABU0ZC50</accession>
<dbReference type="InterPro" id="IPR051353">
    <property type="entry name" value="Tobamovirus_resist_UPF0261"/>
</dbReference>
<comment type="caution">
    <text evidence="2">The sequence shown here is derived from an EMBL/GenBank/DDBJ whole genome shotgun (WGS) entry which is preliminary data.</text>
</comment>
<gene>
    <name evidence="2" type="ORF">RB614_08885</name>
</gene>
<evidence type="ECO:0000313" key="3">
    <source>
        <dbReference type="Proteomes" id="UP001230908"/>
    </source>
</evidence>
<dbReference type="GO" id="GO:0016787">
    <property type="term" value="F:hydrolase activity"/>
    <property type="evidence" value="ECO:0007669"/>
    <property type="project" value="UniProtKB-KW"/>
</dbReference>
<feature type="domain" description="TIM-barrel" evidence="1">
    <location>
        <begin position="11"/>
        <end position="270"/>
    </location>
</feature>
<dbReference type="EMBL" id="JAVHUY010000007">
    <property type="protein sequence ID" value="MDQ7904636.1"/>
    <property type="molecule type" value="Genomic_DNA"/>
</dbReference>
<dbReference type="PANTHER" id="PTHR31862">
    <property type="entry name" value="UPF0261 DOMAIN PROTEIN (AFU_ORTHOLOGUE AFUA_1G10120)"/>
    <property type="match status" value="1"/>
</dbReference>
<keyword evidence="3" id="KW-1185">Reference proteome</keyword>
<name>A0ABU0ZC50_9ACTN</name>
<reference evidence="2 3" key="1">
    <citation type="submission" date="2023-08" db="EMBL/GenBank/DDBJ databases">
        <title>Phytohabitans sansha sp. nov., isolated from marine sediment.</title>
        <authorList>
            <person name="Zhao Y."/>
            <person name="Yi K."/>
        </authorList>
    </citation>
    <scope>NUCLEOTIDE SEQUENCE [LARGE SCALE GENOMIC DNA]</scope>
    <source>
        <strain evidence="2 3">ZYX-F-186</strain>
    </source>
</reference>